<evidence type="ECO:0000313" key="1">
    <source>
        <dbReference type="EMBL" id="SVA85142.1"/>
    </source>
</evidence>
<proteinExistence type="predicted"/>
<dbReference type="AlphaFoldDB" id="A0A381Z8E3"/>
<accession>A0A381Z8E3</accession>
<organism evidence="1">
    <name type="scientific">marine metagenome</name>
    <dbReference type="NCBI Taxonomy" id="408172"/>
    <lineage>
        <taxon>unclassified sequences</taxon>
        <taxon>metagenomes</taxon>
        <taxon>ecological metagenomes</taxon>
    </lineage>
</organism>
<dbReference type="EMBL" id="UINC01020233">
    <property type="protein sequence ID" value="SVA85142.1"/>
    <property type="molecule type" value="Genomic_DNA"/>
</dbReference>
<protein>
    <submittedName>
        <fullName evidence="1">Uncharacterized protein</fullName>
    </submittedName>
</protein>
<reference evidence="1" key="1">
    <citation type="submission" date="2018-05" db="EMBL/GenBank/DDBJ databases">
        <authorList>
            <person name="Lanie J.A."/>
            <person name="Ng W.-L."/>
            <person name="Kazmierczak K.M."/>
            <person name="Andrzejewski T.M."/>
            <person name="Davidsen T.M."/>
            <person name="Wayne K.J."/>
            <person name="Tettelin H."/>
            <person name="Glass J.I."/>
            <person name="Rusch D."/>
            <person name="Podicherti R."/>
            <person name="Tsui H.-C.T."/>
            <person name="Winkler M.E."/>
        </authorList>
    </citation>
    <scope>NUCLEOTIDE SEQUENCE</scope>
</reference>
<gene>
    <name evidence="1" type="ORF">METZ01_LOCUS137996</name>
</gene>
<name>A0A381Z8E3_9ZZZZ</name>
<sequence length="131" mass="15591">MLYQLSYTGNNALACRLQPNHNIHARNALAGWRLGHPENLELLRFYILKLPRIDIEKMMMWRDIRIVKYPTRFNRYLPEKTMIDQYFERIVDGRSRHMPASHIQLLVNLFCRDVLLTLKHQVGDLYPTGRG</sequence>